<evidence type="ECO:0000256" key="1">
    <source>
        <dbReference type="SAM" id="MobiDB-lite"/>
    </source>
</evidence>
<dbReference type="RefSeq" id="WP_345271698.1">
    <property type="nucleotide sequence ID" value="NZ_BAABIM010000005.1"/>
</dbReference>
<reference evidence="3" key="1">
    <citation type="journal article" date="2019" name="Int. J. Syst. Evol. Microbiol.">
        <title>The Global Catalogue of Microorganisms (GCM) 10K type strain sequencing project: providing services to taxonomists for standard genome sequencing and annotation.</title>
        <authorList>
            <consortium name="The Broad Institute Genomics Platform"/>
            <consortium name="The Broad Institute Genome Sequencing Center for Infectious Disease"/>
            <person name="Wu L."/>
            <person name="Ma J."/>
        </authorList>
    </citation>
    <scope>NUCLEOTIDE SEQUENCE [LARGE SCALE GENOMIC DNA]</scope>
    <source>
        <strain evidence="3">JCM 18127</strain>
    </source>
</reference>
<accession>A0ABP8WZX8</accession>
<keyword evidence="3" id="KW-1185">Reference proteome</keyword>
<dbReference type="EMBL" id="BAABIM010000005">
    <property type="protein sequence ID" value="GAA4697772.1"/>
    <property type="molecule type" value="Genomic_DNA"/>
</dbReference>
<proteinExistence type="predicted"/>
<sequence>MTIIAALFWTAAFLGAAAALVSALRHDGAGPDAPPRSHHEDAQFLPPARR</sequence>
<protein>
    <submittedName>
        <fullName evidence="2">Uncharacterized protein</fullName>
    </submittedName>
</protein>
<evidence type="ECO:0000313" key="3">
    <source>
        <dbReference type="Proteomes" id="UP001500621"/>
    </source>
</evidence>
<feature type="compositionally biased region" description="Basic and acidic residues" evidence="1">
    <location>
        <begin position="27"/>
        <end position="42"/>
    </location>
</feature>
<evidence type="ECO:0000313" key="2">
    <source>
        <dbReference type="EMBL" id="GAA4697772.1"/>
    </source>
</evidence>
<dbReference type="Proteomes" id="UP001500621">
    <property type="component" value="Unassembled WGS sequence"/>
</dbReference>
<comment type="caution">
    <text evidence="2">The sequence shown here is derived from an EMBL/GenBank/DDBJ whole genome shotgun (WGS) entry which is preliminary data.</text>
</comment>
<organism evidence="2 3">
    <name type="scientific">Nocardioides nanhaiensis</name>
    <dbReference type="NCBI Taxonomy" id="1476871"/>
    <lineage>
        <taxon>Bacteria</taxon>
        <taxon>Bacillati</taxon>
        <taxon>Actinomycetota</taxon>
        <taxon>Actinomycetes</taxon>
        <taxon>Propionibacteriales</taxon>
        <taxon>Nocardioidaceae</taxon>
        <taxon>Nocardioides</taxon>
    </lineage>
</organism>
<name>A0ABP8WZX8_9ACTN</name>
<feature type="region of interest" description="Disordered" evidence="1">
    <location>
        <begin position="27"/>
        <end position="50"/>
    </location>
</feature>
<gene>
    <name evidence="2" type="ORF">GCM10023226_40310</name>
</gene>